<gene>
    <name evidence="1" type="ORF">VFPBJ_11431</name>
</gene>
<sequence length="122" mass="13094">MHCDEQRFEAVVDVIQNSRSSAILRMAVHMTSGWCDLRCGGKAILPWTRLCTVHRWQTWRCGAFGASPGVTIAAGHSPGHFSAALRLLSTHEHLLRNDMGASCKGGNNAKGGEIVHATVASG</sequence>
<protein>
    <submittedName>
        <fullName evidence="1">Uncharacterized protein</fullName>
    </submittedName>
</protein>
<dbReference type="EMBL" id="LSBH01000024">
    <property type="protein sequence ID" value="OAQ62494.1"/>
    <property type="molecule type" value="Genomic_DNA"/>
</dbReference>
<dbReference type="Proteomes" id="UP000078240">
    <property type="component" value="Unassembled WGS sequence"/>
</dbReference>
<comment type="caution">
    <text evidence="1">The sequence shown here is derived from an EMBL/GenBank/DDBJ whole genome shotgun (WGS) entry which is preliminary data.</text>
</comment>
<evidence type="ECO:0000313" key="2">
    <source>
        <dbReference type="Proteomes" id="UP000078240"/>
    </source>
</evidence>
<name>A0A179FAK2_PURLI</name>
<proteinExistence type="predicted"/>
<reference evidence="1 2" key="1">
    <citation type="submission" date="2016-01" db="EMBL/GenBank/DDBJ databases">
        <title>Biosynthesis of antibiotic leucinostatins and their inhibition on Phytophthora in bio-control Purpureocillium lilacinum.</title>
        <authorList>
            <person name="Wang G."/>
            <person name="Liu Z."/>
            <person name="Lin R."/>
            <person name="Li E."/>
            <person name="Mao Z."/>
            <person name="Ling J."/>
            <person name="Yin W."/>
            <person name="Xie B."/>
        </authorList>
    </citation>
    <scope>NUCLEOTIDE SEQUENCE [LARGE SCALE GENOMIC DNA]</scope>
    <source>
        <strain evidence="1">PLBJ-1</strain>
    </source>
</reference>
<organism evidence="1 2">
    <name type="scientific">Purpureocillium lilacinum</name>
    <name type="common">Paecilomyces lilacinus</name>
    <dbReference type="NCBI Taxonomy" id="33203"/>
    <lineage>
        <taxon>Eukaryota</taxon>
        <taxon>Fungi</taxon>
        <taxon>Dikarya</taxon>
        <taxon>Ascomycota</taxon>
        <taxon>Pezizomycotina</taxon>
        <taxon>Sordariomycetes</taxon>
        <taxon>Hypocreomycetidae</taxon>
        <taxon>Hypocreales</taxon>
        <taxon>Ophiocordycipitaceae</taxon>
        <taxon>Purpureocillium</taxon>
    </lineage>
</organism>
<dbReference type="AlphaFoldDB" id="A0A179FAK2"/>
<evidence type="ECO:0000313" key="1">
    <source>
        <dbReference type="EMBL" id="OAQ62494.1"/>
    </source>
</evidence>
<accession>A0A179FAK2</accession>